<dbReference type="Proteomes" id="UP001281761">
    <property type="component" value="Unassembled WGS sequence"/>
</dbReference>
<gene>
    <name evidence="2" type="ORF">BLNAU_15594</name>
    <name evidence="1" type="ORF">BLNAU_22087</name>
</gene>
<organism evidence="2 3">
    <name type="scientific">Blattamonas nauphoetae</name>
    <dbReference type="NCBI Taxonomy" id="2049346"/>
    <lineage>
        <taxon>Eukaryota</taxon>
        <taxon>Metamonada</taxon>
        <taxon>Preaxostyla</taxon>
        <taxon>Oxymonadida</taxon>
        <taxon>Blattamonas</taxon>
    </lineage>
</organism>
<sequence>MNRRFFFPTIAFHSRLFAFRAFLSSFSIIRSPLLPTLAQGSPCSASLPSPPAFPVLVLVALSGWVLIISTTSPSVSNPARPARPDIVLQMTGEEDGGLLAHPLLRTEHEDTVVLPAFGAEMEEIICVGRGEHITGQQFRV</sequence>
<evidence type="ECO:0000313" key="3">
    <source>
        <dbReference type="Proteomes" id="UP001281761"/>
    </source>
</evidence>
<evidence type="ECO:0000313" key="1">
    <source>
        <dbReference type="EMBL" id="KAK2943006.1"/>
    </source>
</evidence>
<evidence type="ECO:0000313" key="2">
    <source>
        <dbReference type="EMBL" id="KAK2949506.1"/>
    </source>
</evidence>
<reference evidence="2 3" key="1">
    <citation type="journal article" date="2022" name="bioRxiv">
        <title>Genomics of Preaxostyla Flagellates Illuminates Evolutionary Transitions and the Path Towards Mitochondrial Loss.</title>
        <authorList>
            <person name="Novak L.V.F."/>
            <person name="Treitli S.C."/>
            <person name="Pyrih J."/>
            <person name="Halakuc P."/>
            <person name="Pipaliya S.V."/>
            <person name="Vacek V."/>
            <person name="Brzon O."/>
            <person name="Soukal P."/>
            <person name="Eme L."/>
            <person name="Dacks J.B."/>
            <person name="Karnkowska A."/>
            <person name="Elias M."/>
            <person name="Hampl V."/>
        </authorList>
    </citation>
    <scope>NUCLEOTIDE SEQUENCE [LARGE SCALE GENOMIC DNA]</scope>
    <source>
        <strain evidence="2">NAU3</strain>
        <tissue evidence="2">Gut</tissue>
    </source>
</reference>
<comment type="caution">
    <text evidence="2">The sequence shown here is derived from an EMBL/GenBank/DDBJ whole genome shotgun (WGS) entry which is preliminary data.</text>
</comment>
<proteinExistence type="predicted"/>
<dbReference type="EMBL" id="JARBJD010000155">
    <property type="protein sequence ID" value="KAK2949506.1"/>
    <property type="molecule type" value="Genomic_DNA"/>
</dbReference>
<keyword evidence="3" id="KW-1185">Reference proteome</keyword>
<dbReference type="EMBL" id="JARBJD010000370">
    <property type="protein sequence ID" value="KAK2943006.1"/>
    <property type="molecule type" value="Genomic_DNA"/>
</dbReference>
<accession>A0ABQ9XAF5</accession>
<name>A0ABQ9XAF5_9EUKA</name>
<protein>
    <submittedName>
        <fullName evidence="2">Uncharacterized protein</fullName>
    </submittedName>
</protein>